<gene>
    <name evidence="2" type="ORF">ACFSL4_10655</name>
</gene>
<comment type="caution">
    <text evidence="2">The sequence shown here is derived from an EMBL/GenBank/DDBJ whole genome shotgun (WGS) entry which is preliminary data.</text>
</comment>
<dbReference type="RefSeq" id="WP_381080996.1">
    <property type="nucleotide sequence ID" value="NZ_JBHUDX010000026.1"/>
</dbReference>
<accession>A0ABW4IRR1</accession>
<proteinExistence type="predicted"/>
<sequence length="186" mass="19371">MRALTIRVAVGALALVAAAVGTAFLATARHVPAGPLSGDGRLVLISGRDDHGLVATARVALYRQPGDRTPVAQVKDGVLARVLSVSGSLLQVRTVDGASVQGWVDDFYLRGTVHLVGPAPVCRVRLGGRLLPAGEQAVVLDARGSEARVRDVRTGRSGWVPRSAVQELAPAPEAGCARQKQGHDEP</sequence>
<protein>
    <recommendedName>
        <fullName evidence="4">SH3 domain-containing protein</fullName>
    </recommendedName>
</protein>
<keyword evidence="3" id="KW-1185">Reference proteome</keyword>
<name>A0ABW4IRR1_9ACTN</name>
<evidence type="ECO:0000313" key="3">
    <source>
        <dbReference type="Proteomes" id="UP001597261"/>
    </source>
</evidence>
<reference evidence="3" key="1">
    <citation type="journal article" date="2019" name="Int. J. Syst. Evol. Microbiol.">
        <title>The Global Catalogue of Microorganisms (GCM) 10K type strain sequencing project: providing services to taxonomists for standard genome sequencing and annotation.</title>
        <authorList>
            <consortium name="The Broad Institute Genomics Platform"/>
            <consortium name="The Broad Institute Genome Sequencing Center for Infectious Disease"/>
            <person name="Wu L."/>
            <person name="Ma J."/>
        </authorList>
    </citation>
    <scope>NUCLEOTIDE SEQUENCE [LARGE SCALE GENOMIC DNA]</scope>
    <source>
        <strain evidence="3">CGMCC 1.12470</strain>
    </source>
</reference>
<keyword evidence="1" id="KW-0732">Signal</keyword>
<dbReference type="EMBL" id="JBHUDX010000026">
    <property type="protein sequence ID" value="MFD1658660.1"/>
    <property type="molecule type" value="Genomic_DNA"/>
</dbReference>
<evidence type="ECO:0008006" key="4">
    <source>
        <dbReference type="Google" id="ProtNLM"/>
    </source>
</evidence>
<feature type="signal peptide" evidence="1">
    <location>
        <begin position="1"/>
        <end position="28"/>
    </location>
</feature>
<feature type="chain" id="PRO_5045419008" description="SH3 domain-containing protein" evidence="1">
    <location>
        <begin position="29"/>
        <end position="186"/>
    </location>
</feature>
<organism evidence="2 3">
    <name type="scientific">Streptomyces caeni</name>
    <dbReference type="NCBI Taxonomy" id="2307231"/>
    <lineage>
        <taxon>Bacteria</taxon>
        <taxon>Bacillati</taxon>
        <taxon>Actinomycetota</taxon>
        <taxon>Actinomycetes</taxon>
        <taxon>Kitasatosporales</taxon>
        <taxon>Streptomycetaceae</taxon>
        <taxon>Streptomyces</taxon>
    </lineage>
</organism>
<evidence type="ECO:0000256" key="1">
    <source>
        <dbReference type="SAM" id="SignalP"/>
    </source>
</evidence>
<evidence type="ECO:0000313" key="2">
    <source>
        <dbReference type="EMBL" id="MFD1658660.1"/>
    </source>
</evidence>
<dbReference type="Proteomes" id="UP001597261">
    <property type="component" value="Unassembled WGS sequence"/>
</dbReference>